<dbReference type="SMART" id="SM01411">
    <property type="entry name" value="Ephrin_rec_like"/>
    <property type="match status" value="5"/>
</dbReference>
<proteinExistence type="predicted"/>
<organism evidence="1 2">
    <name type="scientific">Tetradesmus obliquus</name>
    <name type="common">Green alga</name>
    <name type="synonym">Acutodesmus obliquus</name>
    <dbReference type="NCBI Taxonomy" id="3088"/>
    <lineage>
        <taxon>Eukaryota</taxon>
        <taxon>Viridiplantae</taxon>
        <taxon>Chlorophyta</taxon>
        <taxon>core chlorophytes</taxon>
        <taxon>Chlorophyceae</taxon>
        <taxon>CS clade</taxon>
        <taxon>Sphaeropleales</taxon>
        <taxon>Scenedesmaceae</taxon>
        <taxon>Tetradesmus</taxon>
    </lineage>
</organism>
<reference evidence="1 2" key="1">
    <citation type="submission" date="2016-10" db="EMBL/GenBank/DDBJ databases">
        <authorList>
            <person name="Cai Z."/>
        </authorList>
    </citation>
    <scope>NUCLEOTIDE SEQUENCE [LARGE SCALE GENOMIC DNA]</scope>
</reference>
<protein>
    <recommendedName>
        <fullName evidence="3">Tyrosine-protein kinase ephrin type A/B receptor-like domain-containing protein</fullName>
    </recommendedName>
</protein>
<evidence type="ECO:0000313" key="2">
    <source>
        <dbReference type="Proteomes" id="UP000256970"/>
    </source>
</evidence>
<dbReference type="Gene3D" id="2.10.50.10">
    <property type="entry name" value="Tumor Necrosis Factor Receptor, subunit A, domain 2"/>
    <property type="match status" value="1"/>
</dbReference>
<sequence>MTSPSNCIGSTPGFYKCVKCIAYSATDLPTSTQSAAWVNRVPSRLDGSCGCAPKYYMKTVKLNNKDFTICEICPKDSYCPGGTETFQTKNSGNDAKVACPDNMATTNTGRSSVLDCVNKAGYSYVPPADGSTNAPSAAICDGNTFSVGLRRQKTCTPCPGGLRLSKGLDNDVAFPQSAGTLTIPTTVGSTAISPAYKKDYGNDGNPDKGATSASLCLVPPGFYAVSRSKVIRCPKGEFRQDYVSQGVSTSKCSACPRGTTTFGSGSPSVDYCDQLLPGFYWTAPDTRSKNAQSTDTVTKICDQKCYCPGGYAQEKAASPSGRTACPKGMWTRATGAKASSDCMVPPGHRLDKSDTDATKHSVTPCVSGEYFPDWRAEGATDVEKCQKCGTDIASEAVEVLPTFDVNADFTVTQKTTRVARTSASCYIEAGDGIVMENGKFRKVVCNTRNYGVAARQYELRVTPCRECPPGTVTESISSLDSGGFCTAQARKYQRQVSTTTGGTTTTTYYGFYDPLACCTSPGMGFDGVKATTCSKDTYNDGLTDPADKCKPCPDGRATGSSSAKNKLAACDLSLAGWGWQTGTFDVTTDAALTRCPLGTYSTGGSGGAGSPCQECLKGLTTRDLGSISSSACDVCPAGEGQGTTNNGNAYAPTGKTAPWFYNAGGNKPIEVGATTEKGAASVQQCVAKFAPIIDDDNWYMPVDADVADVLTSITSAATDVKCMEACENNVDCQFFTWDYTTGSTAACRHRIRGSGQNNAKTKIAFKTIAASNLAGDETTSRRRAMLAANNTTRSGKPAAMGSGAWSWWNDQNALNFGNKMTTLSGSGVVDCLKKCNDDEKCAAVFFKFTGTETTLTSTSVVECTFWRARPPPPLMVMLKVPCAA</sequence>
<evidence type="ECO:0000313" key="1">
    <source>
        <dbReference type="EMBL" id="SZX63168.1"/>
    </source>
</evidence>
<dbReference type="EMBL" id="FNXT01000285">
    <property type="protein sequence ID" value="SZX63168.1"/>
    <property type="molecule type" value="Genomic_DNA"/>
</dbReference>
<gene>
    <name evidence="1" type="ORF">BQ4739_LOCUS3725</name>
</gene>
<accession>A0A383VC78</accession>
<dbReference type="AlphaFoldDB" id="A0A383VC78"/>
<dbReference type="Proteomes" id="UP000256970">
    <property type="component" value="Unassembled WGS sequence"/>
</dbReference>
<name>A0A383VC78_TETOB</name>
<evidence type="ECO:0008006" key="3">
    <source>
        <dbReference type="Google" id="ProtNLM"/>
    </source>
</evidence>
<keyword evidence="2" id="KW-1185">Reference proteome</keyword>